<comment type="caution">
    <text evidence="2">The sequence shown here is derived from an EMBL/GenBank/DDBJ whole genome shotgun (WGS) entry which is preliminary data.</text>
</comment>
<dbReference type="AlphaFoldDB" id="A0AAP0PRF5"/>
<accession>A0AAP0PRF5</accession>
<proteinExistence type="predicted"/>
<evidence type="ECO:0000313" key="3">
    <source>
        <dbReference type="Proteomes" id="UP001417504"/>
    </source>
</evidence>
<reference evidence="2 3" key="1">
    <citation type="submission" date="2024-01" db="EMBL/GenBank/DDBJ databases">
        <title>Genome assemblies of Stephania.</title>
        <authorList>
            <person name="Yang L."/>
        </authorList>
    </citation>
    <scope>NUCLEOTIDE SEQUENCE [LARGE SCALE GENOMIC DNA]</scope>
    <source>
        <strain evidence="2">QJT</strain>
        <tissue evidence="2">Leaf</tissue>
    </source>
</reference>
<dbReference type="Pfam" id="PF26216">
    <property type="entry name" value="GDPGP1_C"/>
    <property type="match status" value="1"/>
</dbReference>
<feature type="domain" description="GDPGP1-like C-terminal" evidence="1">
    <location>
        <begin position="43"/>
        <end position="93"/>
    </location>
</feature>
<dbReference type="Proteomes" id="UP001417504">
    <property type="component" value="Unassembled WGS sequence"/>
</dbReference>
<keyword evidence="3" id="KW-1185">Reference proteome</keyword>
<dbReference type="InterPro" id="IPR058865">
    <property type="entry name" value="GDPGP1_C"/>
</dbReference>
<dbReference type="EMBL" id="JBBNAE010000001">
    <property type="protein sequence ID" value="KAK9153923.1"/>
    <property type="molecule type" value="Genomic_DNA"/>
</dbReference>
<name>A0AAP0PRF5_9MAGN</name>
<evidence type="ECO:0000259" key="1">
    <source>
        <dbReference type="Pfam" id="PF26216"/>
    </source>
</evidence>
<gene>
    <name evidence="2" type="ORF">Sjap_001403</name>
</gene>
<evidence type="ECO:0000313" key="2">
    <source>
        <dbReference type="EMBL" id="KAK9153923.1"/>
    </source>
</evidence>
<sequence>MEAEFDKEMVKAEAEFENKMVMASSKSFSRDRNRNRRGLWKAVGAMEINVHIMFQEEAELQEAYKRNAWHLLAEVSLSEERFKEVKTLIFGAFQAWKKNLNWT</sequence>
<organism evidence="2 3">
    <name type="scientific">Stephania japonica</name>
    <dbReference type="NCBI Taxonomy" id="461633"/>
    <lineage>
        <taxon>Eukaryota</taxon>
        <taxon>Viridiplantae</taxon>
        <taxon>Streptophyta</taxon>
        <taxon>Embryophyta</taxon>
        <taxon>Tracheophyta</taxon>
        <taxon>Spermatophyta</taxon>
        <taxon>Magnoliopsida</taxon>
        <taxon>Ranunculales</taxon>
        <taxon>Menispermaceae</taxon>
        <taxon>Menispermoideae</taxon>
        <taxon>Cissampelideae</taxon>
        <taxon>Stephania</taxon>
    </lineage>
</organism>
<protein>
    <recommendedName>
        <fullName evidence="1">GDPGP1-like C-terminal domain-containing protein</fullName>
    </recommendedName>
</protein>